<dbReference type="EMBL" id="SMBP01000013">
    <property type="protein sequence ID" value="TCU58429.1"/>
    <property type="molecule type" value="Genomic_DNA"/>
</dbReference>
<protein>
    <submittedName>
        <fullName evidence="1">Uncharacterized protein</fullName>
    </submittedName>
</protein>
<organism evidence="1 2">
    <name type="scientific">Longicatena caecimuris</name>
    <dbReference type="NCBI Taxonomy" id="1796635"/>
    <lineage>
        <taxon>Bacteria</taxon>
        <taxon>Bacillati</taxon>
        <taxon>Bacillota</taxon>
        <taxon>Erysipelotrichia</taxon>
        <taxon>Erysipelotrichales</taxon>
        <taxon>Erysipelotrichaceae</taxon>
        <taxon>Longicatena</taxon>
    </lineage>
</organism>
<gene>
    <name evidence="1" type="ORF">EDD61_11353</name>
</gene>
<dbReference type="RefSeq" id="WP_132225007.1">
    <property type="nucleotide sequence ID" value="NZ_JADPGE010000018.1"/>
</dbReference>
<accession>A0A4R3TB37</accession>
<evidence type="ECO:0000313" key="1">
    <source>
        <dbReference type="EMBL" id="TCU58429.1"/>
    </source>
</evidence>
<comment type="caution">
    <text evidence="1">The sequence shown here is derived from an EMBL/GenBank/DDBJ whole genome shotgun (WGS) entry which is preliminary data.</text>
</comment>
<dbReference type="AlphaFoldDB" id="A0A4R3TB37"/>
<evidence type="ECO:0000313" key="2">
    <source>
        <dbReference type="Proteomes" id="UP000295773"/>
    </source>
</evidence>
<name>A0A4R3TB37_9FIRM</name>
<proteinExistence type="predicted"/>
<reference evidence="1 2" key="1">
    <citation type="submission" date="2019-03" db="EMBL/GenBank/DDBJ databases">
        <title>Genomic Encyclopedia of Type Strains, Phase IV (KMG-IV): sequencing the most valuable type-strain genomes for metagenomic binning, comparative biology and taxonomic classification.</title>
        <authorList>
            <person name="Goeker M."/>
        </authorList>
    </citation>
    <scope>NUCLEOTIDE SEQUENCE [LARGE SCALE GENOMIC DNA]</scope>
    <source>
        <strain evidence="1 2">DSM 29481</strain>
    </source>
</reference>
<dbReference type="Proteomes" id="UP000295773">
    <property type="component" value="Unassembled WGS sequence"/>
</dbReference>
<sequence length="350" mass="41227">MYIKHRVQNFWKYFILNREELEHALRENDHHEITHLLQDLNEHLKTICACGMEVEMSDTGFYEMTFTPQGNKNAQFATALLKKDAPQALSEDWIINAVRPPLSERAMHTILRIKDKEVTGADFHVYYTINEISKTLDIKVYCEALKDVEEKRRESMVAFMLELFIGELEFEARISSIEIIDTPDEEAENFCLLPNLYEDICDIIIDQDWMEYHDPLSIYMAYKLDEKPVSETLRKDMKLIVTTNPQLQEELLSDSYEMCKEFKDCGGEYGYFYYEKLYEDEKEALVRQQLEKEINELLYEMSIARTMGGAVGIYYSYIDVAVFDKDAFAIALAKINEKMNFKVYYQPFLK</sequence>
<keyword evidence="2" id="KW-1185">Reference proteome</keyword>